<dbReference type="PROSITE" id="PS50011">
    <property type="entry name" value="PROTEIN_KINASE_DOM"/>
    <property type="match status" value="1"/>
</dbReference>
<dbReference type="InterPro" id="IPR000719">
    <property type="entry name" value="Prot_kinase_dom"/>
</dbReference>
<evidence type="ECO:0000313" key="3">
    <source>
        <dbReference type="Proteomes" id="UP000481858"/>
    </source>
</evidence>
<proteinExistence type="predicted"/>
<evidence type="ECO:0000313" key="2">
    <source>
        <dbReference type="EMBL" id="KAF2971790.1"/>
    </source>
</evidence>
<dbReference type="SMART" id="SM00220">
    <property type="entry name" value="S_TKc"/>
    <property type="match status" value="1"/>
</dbReference>
<dbReference type="Gene3D" id="1.10.510.10">
    <property type="entry name" value="Transferase(Phosphotransferase) domain 1"/>
    <property type="match status" value="1"/>
</dbReference>
<dbReference type="InterPro" id="IPR051681">
    <property type="entry name" value="Ser/Thr_Kinases-Pseudokinases"/>
</dbReference>
<dbReference type="OrthoDB" id="5979581at2759"/>
<dbReference type="EMBL" id="WUBL01000011">
    <property type="protein sequence ID" value="KAF2971790.1"/>
    <property type="molecule type" value="Genomic_DNA"/>
</dbReference>
<keyword evidence="3" id="KW-1185">Reference proteome</keyword>
<reference evidence="2 3" key="1">
    <citation type="submission" date="2019-12" db="EMBL/GenBank/DDBJ databases">
        <title>Draft genome sequence of the ascomycete Xylaria multiplex DSM 110363.</title>
        <authorList>
            <person name="Buettner E."/>
            <person name="Kellner H."/>
        </authorList>
    </citation>
    <scope>NUCLEOTIDE SEQUENCE [LARGE SCALE GENOMIC DNA]</scope>
    <source>
        <strain evidence="2 3">DSM 110363</strain>
    </source>
</reference>
<dbReference type="GO" id="GO:0005524">
    <property type="term" value="F:ATP binding"/>
    <property type="evidence" value="ECO:0007669"/>
    <property type="project" value="InterPro"/>
</dbReference>
<name>A0A7C8MUF1_9PEZI</name>
<accession>A0A7C8MUF1</accession>
<dbReference type="InterPro" id="IPR011009">
    <property type="entry name" value="Kinase-like_dom_sf"/>
</dbReference>
<organism evidence="2 3">
    <name type="scientific">Xylaria multiplex</name>
    <dbReference type="NCBI Taxonomy" id="323545"/>
    <lineage>
        <taxon>Eukaryota</taxon>
        <taxon>Fungi</taxon>
        <taxon>Dikarya</taxon>
        <taxon>Ascomycota</taxon>
        <taxon>Pezizomycotina</taxon>
        <taxon>Sordariomycetes</taxon>
        <taxon>Xylariomycetidae</taxon>
        <taxon>Xylariales</taxon>
        <taxon>Xylariaceae</taxon>
        <taxon>Xylaria</taxon>
    </lineage>
</organism>
<comment type="caution">
    <text evidence="2">The sequence shown here is derived from an EMBL/GenBank/DDBJ whole genome shotgun (WGS) entry which is preliminary data.</text>
</comment>
<dbReference type="PANTHER" id="PTHR44329">
    <property type="entry name" value="SERINE/THREONINE-PROTEIN KINASE TNNI3K-RELATED"/>
    <property type="match status" value="1"/>
</dbReference>
<dbReference type="Pfam" id="PF07714">
    <property type="entry name" value="PK_Tyr_Ser-Thr"/>
    <property type="match status" value="1"/>
</dbReference>
<sequence length="597" mass="68450">MVQLNDSSEITDDLIKSLLLQAAQQKRYQDPRAYLRFIPWTELEPISPDQLKEFGIDLNLLLKYETRIHQWVLWNPQLPGYATNHHLFVEDELFSYSIDKSWPLPGHYRERRVIFGVESLSECGLVRELEKFWSKWVSKLRSRDCLKLCLLVFENDCAVTKRDDGEVCVLQTIPGIHLRLRTAQLDYEAALNYYRSIIEVHASQIPSGESVKELLGISNNYNPLYENTLRLIPNSAWTIHDIDWKSPIAKSSRSAVYAATLRRQRTVLYTSECGDEAVVLKDVIPRSTREITDKFMKELDATWFALGGAARSCVKFYGLARVELDGANRLMLVSERATQGSIMEFLEREFKKTLQHSKRWELLGSALSGISSGLGWIHKHNVVHRDLHPGNVFVTDRVFRLDPNIPHEYDYMLGDLGEGKKLDPSATGQWNYYASYGAIDYRAPEQFETGFDNNNLFAAMAAEVYSFGKLACKLLECHMNCTLLCESIPNEVLMDASSSFSPEELAQELEFLVPTTIRDTVGLCLSQLPAMRPHMEEVGRNLEDLWCDLKEDDSDNREEEFKVKWCLWNWKKLGTVNTENVHEDGGETSPTIDPDDI</sequence>
<feature type="domain" description="Protein kinase" evidence="1">
    <location>
        <begin position="242"/>
        <end position="547"/>
    </location>
</feature>
<dbReference type="AlphaFoldDB" id="A0A7C8MUF1"/>
<dbReference type="SUPFAM" id="SSF56112">
    <property type="entry name" value="Protein kinase-like (PK-like)"/>
    <property type="match status" value="1"/>
</dbReference>
<protein>
    <recommendedName>
        <fullName evidence="1">Protein kinase domain-containing protein</fullName>
    </recommendedName>
</protein>
<evidence type="ECO:0000259" key="1">
    <source>
        <dbReference type="PROSITE" id="PS50011"/>
    </source>
</evidence>
<dbReference type="InterPro" id="IPR001245">
    <property type="entry name" value="Ser-Thr/Tyr_kinase_cat_dom"/>
</dbReference>
<dbReference type="InParanoid" id="A0A7C8MUF1"/>
<dbReference type="GO" id="GO:0004674">
    <property type="term" value="F:protein serine/threonine kinase activity"/>
    <property type="evidence" value="ECO:0007669"/>
    <property type="project" value="TreeGrafter"/>
</dbReference>
<gene>
    <name evidence="2" type="ORF">GQX73_g1784</name>
</gene>
<dbReference type="Proteomes" id="UP000481858">
    <property type="component" value="Unassembled WGS sequence"/>
</dbReference>